<gene>
    <name evidence="1" type="ORF">IWX90DRAFT_413558</name>
</gene>
<reference evidence="1 2" key="1">
    <citation type="journal article" date="2022" name="G3 (Bethesda)">
        <title>Enemy or ally: a genomic approach to elucidate the lifestyle of Phyllosticta citrichinaensis.</title>
        <authorList>
            <person name="Buijs V.A."/>
            <person name="Groenewald J.Z."/>
            <person name="Haridas S."/>
            <person name="LaButti K.M."/>
            <person name="Lipzen A."/>
            <person name="Martin F.M."/>
            <person name="Barry K."/>
            <person name="Grigoriev I.V."/>
            <person name="Crous P.W."/>
            <person name="Seidl M.F."/>
        </authorList>
    </citation>
    <scope>NUCLEOTIDE SEQUENCE [LARGE SCALE GENOMIC DNA]</scope>
    <source>
        <strain evidence="1 2">CBS 129764</strain>
    </source>
</reference>
<accession>A0ABR1Y0Q1</accession>
<evidence type="ECO:0000313" key="2">
    <source>
        <dbReference type="Proteomes" id="UP001456524"/>
    </source>
</evidence>
<protein>
    <submittedName>
        <fullName evidence="1">Uncharacterized protein</fullName>
    </submittedName>
</protein>
<keyword evidence="2" id="KW-1185">Reference proteome</keyword>
<organism evidence="1 2">
    <name type="scientific">Phyllosticta citrichinensis</name>
    <dbReference type="NCBI Taxonomy" id="1130410"/>
    <lineage>
        <taxon>Eukaryota</taxon>
        <taxon>Fungi</taxon>
        <taxon>Dikarya</taxon>
        <taxon>Ascomycota</taxon>
        <taxon>Pezizomycotina</taxon>
        <taxon>Dothideomycetes</taxon>
        <taxon>Dothideomycetes incertae sedis</taxon>
        <taxon>Botryosphaeriales</taxon>
        <taxon>Phyllostictaceae</taxon>
        <taxon>Phyllosticta</taxon>
    </lineage>
</organism>
<name>A0ABR1Y0Q1_9PEZI</name>
<proteinExistence type="predicted"/>
<dbReference type="Proteomes" id="UP001456524">
    <property type="component" value="Unassembled WGS sequence"/>
</dbReference>
<dbReference type="EMBL" id="JBBWUH010000003">
    <property type="protein sequence ID" value="KAK8174185.1"/>
    <property type="molecule type" value="Genomic_DNA"/>
</dbReference>
<comment type="caution">
    <text evidence="1">The sequence shown here is derived from an EMBL/GenBank/DDBJ whole genome shotgun (WGS) entry which is preliminary data.</text>
</comment>
<sequence>MKSALECLDGVSDLETPFPLSLEKIIAKFGAQTDPEESERQSDQDKHWRMREIKLRRIDLLASTLRYLVMCTGGLLDRPAGERNTEQARANARFEASLGLKIPLSHDITQVDKPLWGPIEGLSEGPLEPFNRAYLLLRRLMKIVRGKNAWKSQFISSKAPFDARIIHLDSVPMWMRQVEGQNERAPITRRSVFWRIYRTA</sequence>
<evidence type="ECO:0000313" key="1">
    <source>
        <dbReference type="EMBL" id="KAK8174185.1"/>
    </source>
</evidence>